<dbReference type="Gene3D" id="3.40.50.150">
    <property type="entry name" value="Vaccinia Virus protein VP39"/>
    <property type="match status" value="1"/>
</dbReference>
<dbReference type="PANTHER" id="PTHR47739">
    <property type="entry name" value="TRNA1(VAL) (ADENINE(37)-N6)-METHYLTRANSFERASE"/>
    <property type="match status" value="1"/>
</dbReference>
<accession>A0ABV4CYM1</accession>
<dbReference type="Proteomes" id="UP001565200">
    <property type="component" value="Unassembled WGS sequence"/>
</dbReference>
<dbReference type="InterPro" id="IPR007848">
    <property type="entry name" value="Small_mtfrase_dom"/>
</dbReference>
<comment type="caution">
    <text evidence="4">The sequence shown here is derived from an EMBL/GenBank/DDBJ whole genome shotgun (WGS) entry which is preliminary data.</text>
</comment>
<dbReference type="GO" id="GO:0032259">
    <property type="term" value="P:methylation"/>
    <property type="evidence" value="ECO:0007669"/>
    <property type="project" value="UniProtKB-KW"/>
</dbReference>
<dbReference type="PANTHER" id="PTHR47739:SF1">
    <property type="entry name" value="TRNA1(VAL) (ADENINE(37)-N6)-METHYLTRANSFERASE"/>
    <property type="match status" value="1"/>
</dbReference>
<dbReference type="InterPro" id="IPR050210">
    <property type="entry name" value="tRNA_Adenine-N(6)_MTase"/>
</dbReference>
<dbReference type="InterPro" id="IPR002052">
    <property type="entry name" value="DNA_methylase_N6_adenine_CS"/>
</dbReference>
<evidence type="ECO:0000256" key="2">
    <source>
        <dbReference type="ARBA" id="ARBA00022691"/>
    </source>
</evidence>
<dbReference type="GO" id="GO:0008168">
    <property type="term" value="F:methyltransferase activity"/>
    <property type="evidence" value="ECO:0007669"/>
    <property type="project" value="UniProtKB-KW"/>
</dbReference>
<dbReference type="SUPFAM" id="SSF53335">
    <property type="entry name" value="S-adenosyl-L-methionine-dependent methyltransferases"/>
    <property type="match status" value="1"/>
</dbReference>
<dbReference type="InterPro" id="IPR029063">
    <property type="entry name" value="SAM-dependent_MTases_sf"/>
</dbReference>
<dbReference type="PROSITE" id="PS00092">
    <property type="entry name" value="N6_MTASE"/>
    <property type="match status" value="1"/>
</dbReference>
<gene>
    <name evidence="4" type="ORF">AAK873_12905</name>
</gene>
<evidence type="ECO:0000256" key="1">
    <source>
        <dbReference type="ARBA" id="ARBA00022603"/>
    </source>
</evidence>
<keyword evidence="5" id="KW-1185">Reference proteome</keyword>
<dbReference type="CDD" id="cd02440">
    <property type="entry name" value="AdoMet_MTases"/>
    <property type="match status" value="1"/>
</dbReference>
<keyword evidence="1 4" id="KW-0808">Transferase</keyword>
<dbReference type="EMBL" id="JBCLPP010000052">
    <property type="protein sequence ID" value="MEY8246508.1"/>
    <property type="molecule type" value="Genomic_DNA"/>
</dbReference>
<reference evidence="4 5" key="1">
    <citation type="submission" date="2024-03" db="EMBL/GenBank/DDBJ databases">
        <title>Mouse gut bacterial collection (mGBC) of GemPharmatech.</title>
        <authorList>
            <person name="He Y."/>
            <person name="Dong L."/>
            <person name="Wu D."/>
            <person name="Gao X."/>
            <person name="Lin Z."/>
        </authorList>
    </citation>
    <scope>NUCLEOTIDE SEQUENCE [LARGE SCALE GENOMIC DNA]</scope>
    <source>
        <strain evidence="4 5">54-13</strain>
    </source>
</reference>
<keyword evidence="2" id="KW-0949">S-adenosyl-L-methionine</keyword>
<dbReference type="Pfam" id="PF05175">
    <property type="entry name" value="MTS"/>
    <property type="match status" value="1"/>
</dbReference>
<keyword evidence="1 4" id="KW-0489">Methyltransferase</keyword>
<organism evidence="4 5">
    <name type="scientific">Heminiphilus faecis</name>
    <dbReference type="NCBI Taxonomy" id="2601703"/>
    <lineage>
        <taxon>Bacteria</taxon>
        <taxon>Pseudomonadati</taxon>
        <taxon>Bacteroidota</taxon>
        <taxon>Bacteroidia</taxon>
        <taxon>Bacteroidales</taxon>
        <taxon>Muribaculaceae</taxon>
        <taxon>Heminiphilus</taxon>
    </lineage>
</organism>
<name>A0ABV4CYM1_9BACT</name>
<sequence>MGINRNRESVFRFKRFEVRNELAAMKVGTDGVLLGAVCPVNGYVNALDVGTGTGLIALMLAQRNQALSITAVEIDADAASEARMNVAASPWHDRITVVEGDFNKMLSDGLAGRYDIVVSNPPYFATTLKSPDSSRAMARHETGLSYDTLVNSASALLTAQGAMVFISPADREDDITMSIALRGLHVTRLISVYTKIGAKTPSRLIWFISTRPGTMCREAVYIGSPEYRELTSDFYL</sequence>
<evidence type="ECO:0000259" key="3">
    <source>
        <dbReference type="Pfam" id="PF05175"/>
    </source>
</evidence>
<feature type="domain" description="Methyltransferase small" evidence="3">
    <location>
        <begin position="45"/>
        <end position="130"/>
    </location>
</feature>
<evidence type="ECO:0000313" key="4">
    <source>
        <dbReference type="EMBL" id="MEY8246508.1"/>
    </source>
</evidence>
<evidence type="ECO:0000313" key="5">
    <source>
        <dbReference type="Proteomes" id="UP001565200"/>
    </source>
</evidence>
<dbReference type="RefSeq" id="WP_121698191.1">
    <property type="nucleotide sequence ID" value="NZ_JBCLPP010000052.1"/>
</dbReference>
<protein>
    <submittedName>
        <fullName evidence="4">Methyltransferase</fullName>
    </submittedName>
</protein>
<proteinExistence type="predicted"/>